<feature type="compositionally biased region" description="Acidic residues" evidence="1">
    <location>
        <begin position="158"/>
        <end position="167"/>
    </location>
</feature>
<protein>
    <submittedName>
        <fullName evidence="2">Uncharacterized protein</fullName>
    </submittedName>
</protein>
<dbReference type="EnsemblMetazoa" id="ENSAATROPT009817">
    <property type="protein sequence ID" value="ENSAATROPP008879"/>
    <property type="gene ID" value="ENSAATROPG008001"/>
</dbReference>
<proteinExistence type="predicted"/>
<feature type="compositionally biased region" description="Basic and acidic residues" evidence="1">
    <location>
        <begin position="1"/>
        <end position="11"/>
    </location>
</feature>
<name>A0AAG5DDI3_ANOAO</name>
<dbReference type="AlphaFoldDB" id="A0AAG5DDI3"/>
<reference evidence="2" key="1">
    <citation type="submission" date="2024-04" db="UniProtKB">
        <authorList>
            <consortium name="EnsemblMetazoa"/>
        </authorList>
    </citation>
    <scope>IDENTIFICATION</scope>
    <source>
        <strain evidence="2">EBRO</strain>
    </source>
</reference>
<feature type="compositionally biased region" description="Basic residues" evidence="1">
    <location>
        <begin position="12"/>
        <end position="37"/>
    </location>
</feature>
<feature type="region of interest" description="Disordered" evidence="1">
    <location>
        <begin position="158"/>
        <end position="195"/>
    </location>
</feature>
<organism evidence="2 3">
    <name type="scientific">Anopheles atroparvus</name>
    <name type="common">European mosquito</name>
    <dbReference type="NCBI Taxonomy" id="41427"/>
    <lineage>
        <taxon>Eukaryota</taxon>
        <taxon>Metazoa</taxon>
        <taxon>Ecdysozoa</taxon>
        <taxon>Arthropoda</taxon>
        <taxon>Hexapoda</taxon>
        <taxon>Insecta</taxon>
        <taxon>Pterygota</taxon>
        <taxon>Neoptera</taxon>
        <taxon>Endopterygota</taxon>
        <taxon>Diptera</taxon>
        <taxon>Nematocera</taxon>
        <taxon>Culicoidea</taxon>
        <taxon>Culicidae</taxon>
        <taxon>Anophelinae</taxon>
        <taxon>Anopheles</taxon>
    </lineage>
</organism>
<dbReference type="Proteomes" id="UP000075880">
    <property type="component" value="Unassembled WGS sequence"/>
</dbReference>
<feature type="region of interest" description="Disordered" evidence="1">
    <location>
        <begin position="1"/>
        <end position="37"/>
    </location>
</feature>
<accession>A0AAG5DDI3</accession>
<evidence type="ECO:0000313" key="2">
    <source>
        <dbReference type="EnsemblMetazoa" id="ENSAATROPP008879"/>
    </source>
</evidence>
<keyword evidence="3" id="KW-1185">Reference proteome</keyword>
<evidence type="ECO:0000313" key="3">
    <source>
        <dbReference type="Proteomes" id="UP000075880"/>
    </source>
</evidence>
<evidence type="ECO:0000256" key="1">
    <source>
        <dbReference type="SAM" id="MobiDB-lite"/>
    </source>
</evidence>
<sequence>MNQEAEHEHKHISVKKNRDKVTRRRNKRRCKRKKPTRAHKRFCNVKESFHDRKIYKGNICGFAPRIHTIPVVAPVRIPLFRSIRNDSRIKFAQNVWIRTYQKIVKWQSYHQMNYWQLCALRFKAQNDCLSSQQPANGYGNHCFINHYLIKNGEIDPYGDTDNEDADDSTMVGGSSFEKDNQPMKKQRQAGQTKDSYNLDEEFLSFLEVSARHRFEHQKLKNELIE</sequence>